<proteinExistence type="predicted"/>
<accession>A0ABN1LCN6</accession>
<dbReference type="RefSeq" id="WP_343855749.1">
    <property type="nucleotide sequence ID" value="NZ_BAAAFD010000001.1"/>
</dbReference>
<dbReference type="Pfam" id="PF19669">
    <property type="entry name" value="DUF6172"/>
    <property type="match status" value="1"/>
</dbReference>
<reference evidence="1 2" key="1">
    <citation type="journal article" date="2019" name="Int. J. Syst. Evol. Microbiol.">
        <title>The Global Catalogue of Microorganisms (GCM) 10K type strain sequencing project: providing services to taxonomists for standard genome sequencing and annotation.</title>
        <authorList>
            <consortium name="The Broad Institute Genomics Platform"/>
            <consortium name="The Broad Institute Genome Sequencing Center for Infectious Disease"/>
            <person name="Wu L."/>
            <person name="Ma J."/>
        </authorList>
    </citation>
    <scope>NUCLEOTIDE SEQUENCE [LARGE SCALE GENOMIC DNA]</scope>
    <source>
        <strain evidence="1 2">JCM 15896</strain>
    </source>
</reference>
<keyword evidence="2" id="KW-1185">Reference proteome</keyword>
<sequence>MKKTFELTHPKIKIPRMLDAIKFEIKKYVKRERRKALPEEATHWDFDCRFGVTEDEASEVQLSQLNKKMDEATAIGCTSFYVEILAKPVTRD</sequence>
<organism evidence="1 2">
    <name type="scientific">Aliiglaciecola litoralis</name>
    <dbReference type="NCBI Taxonomy" id="582857"/>
    <lineage>
        <taxon>Bacteria</taxon>
        <taxon>Pseudomonadati</taxon>
        <taxon>Pseudomonadota</taxon>
        <taxon>Gammaproteobacteria</taxon>
        <taxon>Alteromonadales</taxon>
        <taxon>Alteromonadaceae</taxon>
        <taxon>Aliiglaciecola</taxon>
    </lineage>
</organism>
<gene>
    <name evidence="1" type="ORF">GCM10009114_02130</name>
</gene>
<evidence type="ECO:0000313" key="2">
    <source>
        <dbReference type="Proteomes" id="UP001500359"/>
    </source>
</evidence>
<comment type="caution">
    <text evidence="1">The sequence shown here is derived from an EMBL/GenBank/DDBJ whole genome shotgun (WGS) entry which is preliminary data.</text>
</comment>
<name>A0ABN1LCN6_9ALTE</name>
<protein>
    <submittedName>
        <fullName evidence="1">Uncharacterized protein</fullName>
    </submittedName>
</protein>
<evidence type="ECO:0000313" key="1">
    <source>
        <dbReference type="EMBL" id="GAA0852403.1"/>
    </source>
</evidence>
<dbReference type="Proteomes" id="UP001500359">
    <property type="component" value="Unassembled WGS sequence"/>
</dbReference>
<dbReference type="InterPro" id="IPR046170">
    <property type="entry name" value="DUF6172"/>
</dbReference>
<dbReference type="EMBL" id="BAAAFD010000001">
    <property type="protein sequence ID" value="GAA0852403.1"/>
    <property type="molecule type" value="Genomic_DNA"/>
</dbReference>